<feature type="transmembrane region" description="Helical" evidence="1">
    <location>
        <begin position="39"/>
        <end position="65"/>
    </location>
</feature>
<proteinExistence type="predicted"/>
<keyword evidence="1" id="KW-0472">Membrane</keyword>
<reference evidence="2 3" key="1">
    <citation type="submission" date="2019-09" db="EMBL/GenBank/DDBJ databases">
        <title>Characterisation of the sponge microbiome using genome-centric metagenomics.</title>
        <authorList>
            <person name="Engelberts J.P."/>
            <person name="Robbins S.J."/>
            <person name="De Goeij J.M."/>
            <person name="Aranda M."/>
            <person name="Bell S.C."/>
            <person name="Webster N.S."/>
        </authorList>
    </citation>
    <scope>NUCLEOTIDE SEQUENCE [LARGE SCALE GENOMIC DNA]</scope>
    <source>
        <strain evidence="2">SB0662_bin_43</strain>
    </source>
</reference>
<dbReference type="Proteomes" id="UP000449092">
    <property type="component" value="Unassembled WGS sequence"/>
</dbReference>
<dbReference type="AlphaFoldDB" id="A0A845DBZ6"/>
<evidence type="ECO:0000313" key="3">
    <source>
        <dbReference type="Proteomes" id="UP000449092"/>
    </source>
</evidence>
<dbReference type="EMBL" id="VXOY01000011">
    <property type="protein sequence ID" value="MYE38174.1"/>
    <property type="molecule type" value="Genomic_DNA"/>
</dbReference>
<protein>
    <submittedName>
        <fullName evidence="2">Uncharacterized protein</fullName>
    </submittedName>
</protein>
<comment type="caution">
    <text evidence="2">The sequence shown here is derived from an EMBL/GenBank/DDBJ whole genome shotgun (WGS) entry which is preliminary data.</text>
</comment>
<evidence type="ECO:0000256" key="1">
    <source>
        <dbReference type="SAM" id="Phobius"/>
    </source>
</evidence>
<name>A0A845DBZ6_9BACT</name>
<keyword evidence="1" id="KW-0812">Transmembrane</keyword>
<sequence length="90" mass="9599">MTRYHWIAGLVVGVLLIAPSIIVAAVFENTGIEPGSWIAVAAGMTLMACVLMGSMLSLFCLFALAEETMWKPHAQPTPQRSNPDPAGITD</sequence>
<feature type="transmembrane region" description="Helical" evidence="1">
    <location>
        <begin position="7"/>
        <end position="27"/>
    </location>
</feature>
<gene>
    <name evidence="2" type="ORF">F4X82_01480</name>
</gene>
<organism evidence="2 3">
    <name type="scientific">Candidatus Spechtbacteria bacterium SB0662_bin_43</name>
    <dbReference type="NCBI Taxonomy" id="2604897"/>
    <lineage>
        <taxon>Bacteria</taxon>
        <taxon>Candidatus Spechtiibacteriota</taxon>
    </lineage>
</organism>
<keyword evidence="1" id="KW-1133">Transmembrane helix</keyword>
<accession>A0A845DBZ6</accession>
<evidence type="ECO:0000313" key="2">
    <source>
        <dbReference type="EMBL" id="MYE38174.1"/>
    </source>
</evidence>